<protein>
    <recommendedName>
        <fullName evidence="4">Secreted protein</fullName>
    </recommendedName>
</protein>
<gene>
    <name evidence="2" type="ORF">AZI86_10020</name>
</gene>
<name>A0A150WSN2_BDEBC</name>
<keyword evidence="1" id="KW-0732">Signal</keyword>
<organism evidence="2 3">
    <name type="scientific">Bdellovibrio bacteriovorus</name>
    <dbReference type="NCBI Taxonomy" id="959"/>
    <lineage>
        <taxon>Bacteria</taxon>
        <taxon>Pseudomonadati</taxon>
        <taxon>Bdellovibrionota</taxon>
        <taxon>Bdellovibrionia</taxon>
        <taxon>Bdellovibrionales</taxon>
        <taxon>Pseudobdellovibrionaceae</taxon>
        <taxon>Bdellovibrio</taxon>
    </lineage>
</organism>
<dbReference type="AlphaFoldDB" id="A0A150WSN2"/>
<dbReference type="OrthoDB" id="9817328at2"/>
<sequence>MKLVLILFTLLHSASLFAGPRVIGNGGGLWTCHDAQGEMQFGVLVDLYEASNEFELPVILGQYSDTPESVLKSRQKWLQENLPQIDSLLRPYLERVQKNIHFVDAKLRSIEDIYNRIEPGYDFCFTENIKYTQFANFTVDGRILISEQLWYSSKIAAINKAALIFHEAIYLMLRETKNETDSVNARYITGILFTTLNPTEMKKKLSHVMDLQQ</sequence>
<feature type="signal peptide" evidence="1">
    <location>
        <begin position="1"/>
        <end position="18"/>
    </location>
</feature>
<keyword evidence="3" id="KW-1185">Reference proteome</keyword>
<reference evidence="2 3" key="1">
    <citation type="submission" date="2016-03" db="EMBL/GenBank/DDBJ databases">
        <authorList>
            <person name="Ploux O."/>
        </authorList>
    </citation>
    <scope>NUCLEOTIDE SEQUENCE [LARGE SCALE GENOMIC DNA]</scope>
    <source>
        <strain evidence="2 3">R0</strain>
    </source>
</reference>
<evidence type="ECO:0000313" key="2">
    <source>
        <dbReference type="EMBL" id="KYG67324.1"/>
    </source>
</evidence>
<proteinExistence type="predicted"/>
<evidence type="ECO:0000256" key="1">
    <source>
        <dbReference type="SAM" id="SignalP"/>
    </source>
</evidence>
<feature type="chain" id="PRO_5007573324" description="Secreted protein" evidence="1">
    <location>
        <begin position="19"/>
        <end position="213"/>
    </location>
</feature>
<evidence type="ECO:0000313" key="3">
    <source>
        <dbReference type="Proteomes" id="UP000075320"/>
    </source>
</evidence>
<accession>A0A150WSN2</accession>
<dbReference type="EMBL" id="LUKE01000001">
    <property type="protein sequence ID" value="KYG67324.1"/>
    <property type="molecule type" value="Genomic_DNA"/>
</dbReference>
<dbReference type="Proteomes" id="UP000075320">
    <property type="component" value="Unassembled WGS sequence"/>
</dbReference>
<dbReference type="RefSeq" id="WP_061834898.1">
    <property type="nucleotide sequence ID" value="NZ_LUKE01000001.1"/>
</dbReference>
<comment type="caution">
    <text evidence="2">The sequence shown here is derived from an EMBL/GenBank/DDBJ whole genome shotgun (WGS) entry which is preliminary data.</text>
</comment>
<evidence type="ECO:0008006" key="4">
    <source>
        <dbReference type="Google" id="ProtNLM"/>
    </source>
</evidence>